<dbReference type="InterPro" id="IPR002575">
    <property type="entry name" value="Aminoglycoside_PTrfase"/>
</dbReference>
<dbReference type="SUPFAM" id="SSF56112">
    <property type="entry name" value="Protein kinase-like (PK-like)"/>
    <property type="match status" value="1"/>
</dbReference>
<evidence type="ECO:0000313" key="2">
    <source>
        <dbReference type="EMBL" id="MBP2000821.1"/>
    </source>
</evidence>
<dbReference type="EMBL" id="JAGGLD010000002">
    <property type="protein sequence ID" value="MBP2000821.1"/>
    <property type="molecule type" value="Genomic_DNA"/>
</dbReference>
<comment type="caution">
    <text evidence="2">The sequence shown here is derived from an EMBL/GenBank/DDBJ whole genome shotgun (WGS) entry which is preliminary data.</text>
</comment>
<dbReference type="InterPro" id="IPR011009">
    <property type="entry name" value="Kinase-like_dom_sf"/>
</dbReference>
<keyword evidence="3" id="KW-1185">Reference proteome</keyword>
<gene>
    <name evidence="2" type="ORF">J2Z69_001852</name>
</gene>
<accession>A0ABS4JI78</accession>
<protein>
    <submittedName>
        <fullName evidence="2">Aminoglycoside phosphotransferase (APT) family kinase protein</fullName>
    </submittedName>
</protein>
<dbReference type="Pfam" id="PF01636">
    <property type="entry name" value="APH"/>
    <property type="match status" value="1"/>
</dbReference>
<keyword evidence="2" id="KW-0808">Transferase</keyword>
<dbReference type="PANTHER" id="PTHR21310">
    <property type="entry name" value="AMINOGLYCOSIDE PHOSPHOTRANSFERASE-RELATED-RELATED"/>
    <property type="match status" value="1"/>
</dbReference>
<keyword evidence="2" id="KW-0418">Kinase</keyword>
<proteinExistence type="predicted"/>
<dbReference type="Gene3D" id="3.90.1200.10">
    <property type="match status" value="1"/>
</dbReference>
<reference evidence="2 3" key="1">
    <citation type="submission" date="2021-03" db="EMBL/GenBank/DDBJ databases">
        <title>Genomic Encyclopedia of Type Strains, Phase IV (KMG-IV): sequencing the most valuable type-strain genomes for metagenomic binning, comparative biology and taxonomic classification.</title>
        <authorList>
            <person name="Goeker M."/>
        </authorList>
    </citation>
    <scope>NUCLEOTIDE SEQUENCE [LARGE SCALE GENOMIC DNA]</scope>
    <source>
        <strain evidence="2 3">DSM 26806</strain>
    </source>
</reference>
<evidence type="ECO:0000313" key="3">
    <source>
        <dbReference type="Proteomes" id="UP001519288"/>
    </source>
</evidence>
<dbReference type="Proteomes" id="UP001519288">
    <property type="component" value="Unassembled WGS sequence"/>
</dbReference>
<feature type="domain" description="Aminoglycoside phosphotransferase" evidence="1">
    <location>
        <begin position="34"/>
        <end position="232"/>
    </location>
</feature>
<organism evidence="2 3">
    <name type="scientific">Paenibacillus shirakamiensis</name>
    <dbReference type="NCBI Taxonomy" id="1265935"/>
    <lineage>
        <taxon>Bacteria</taxon>
        <taxon>Bacillati</taxon>
        <taxon>Bacillota</taxon>
        <taxon>Bacilli</taxon>
        <taxon>Bacillales</taxon>
        <taxon>Paenibacillaceae</taxon>
        <taxon>Paenibacillus</taxon>
    </lineage>
</organism>
<dbReference type="GO" id="GO:0016301">
    <property type="term" value="F:kinase activity"/>
    <property type="evidence" value="ECO:0007669"/>
    <property type="project" value="UniProtKB-KW"/>
</dbReference>
<name>A0ABS4JI78_9BACL</name>
<sequence length="289" mass="33564">MGNVLSTIQWQERTEKVEELLQLEDSLTTTAMIQGYEAEVVGIQAGEDSYVLKVWNKHARPDIRMQYQILTLLIKQGVSVSTPLGWGLNEQLESVLLTTYEGVNADQLTEEKLKDIVKILIDLHSLSMDIFKNIDLPKYDFVSYSYPGIEHYTDLYPTLQRLMSSVTMEQNHLIHGDFHLFNVLEKQGRYTLIDWTNAQLGDIRYDFAWSWVLQQVYIPEKYSALFRSFYLAAIPIPQAELDIFEALAGITWMLRKRLGHVPELPGMMDRWAQLVQRNPYLQEINFIVN</sequence>
<evidence type="ECO:0000259" key="1">
    <source>
        <dbReference type="Pfam" id="PF01636"/>
    </source>
</evidence>
<dbReference type="InterPro" id="IPR051678">
    <property type="entry name" value="AGP_Transferase"/>
</dbReference>